<dbReference type="Proteomes" id="UP000317977">
    <property type="component" value="Unassembled WGS sequence"/>
</dbReference>
<protein>
    <submittedName>
        <fullName evidence="1">Uncharacterized protein</fullName>
    </submittedName>
</protein>
<reference evidence="1 2" key="1">
    <citation type="submission" date="2019-02" db="EMBL/GenBank/DDBJ databases">
        <title>Deep-cultivation of Planctomycetes and their phenomic and genomic characterization uncovers novel biology.</title>
        <authorList>
            <person name="Wiegand S."/>
            <person name="Jogler M."/>
            <person name="Boedeker C."/>
            <person name="Pinto D."/>
            <person name="Vollmers J."/>
            <person name="Rivas-Marin E."/>
            <person name="Kohn T."/>
            <person name="Peeters S.H."/>
            <person name="Heuer A."/>
            <person name="Rast P."/>
            <person name="Oberbeckmann S."/>
            <person name="Bunk B."/>
            <person name="Jeske O."/>
            <person name="Meyerdierks A."/>
            <person name="Storesund J.E."/>
            <person name="Kallscheuer N."/>
            <person name="Luecker S."/>
            <person name="Lage O.M."/>
            <person name="Pohl T."/>
            <person name="Merkel B.J."/>
            <person name="Hornburger P."/>
            <person name="Mueller R.-W."/>
            <person name="Bruemmer F."/>
            <person name="Labrenz M."/>
            <person name="Spormann A.M."/>
            <person name="Op Den Camp H."/>
            <person name="Overmann J."/>
            <person name="Amann R."/>
            <person name="Jetten M.S.M."/>
            <person name="Mascher T."/>
            <person name="Medema M.H."/>
            <person name="Devos D.P."/>
            <person name="Kaster A.-K."/>
            <person name="Ovreas L."/>
            <person name="Rohde M."/>
            <person name="Galperin M.Y."/>
            <person name="Jogler C."/>
        </authorList>
    </citation>
    <scope>NUCLEOTIDE SEQUENCE [LARGE SCALE GENOMIC DNA]</scope>
    <source>
        <strain evidence="1 2">Poly59</strain>
    </source>
</reference>
<organism evidence="1 2">
    <name type="scientific">Rubripirellula reticaptiva</name>
    <dbReference type="NCBI Taxonomy" id="2528013"/>
    <lineage>
        <taxon>Bacteria</taxon>
        <taxon>Pseudomonadati</taxon>
        <taxon>Planctomycetota</taxon>
        <taxon>Planctomycetia</taxon>
        <taxon>Pirellulales</taxon>
        <taxon>Pirellulaceae</taxon>
        <taxon>Rubripirellula</taxon>
    </lineage>
</organism>
<evidence type="ECO:0000313" key="2">
    <source>
        <dbReference type="Proteomes" id="UP000317977"/>
    </source>
</evidence>
<accession>A0A5C6EEL8</accession>
<evidence type="ECO:0000313" key="1">
    <source>
        <dbReference type="EMBL" id="TWU46437.1"/>
    </source>
</evidence>
<gene>
    <name evidence="1" type="ORF">Poly59_53800</name>
</gene>
<name>A0A5C6EEL8_9BACT</name>
<dbReference type="EMBL" id="SJPX01000006">
    <property type="protein sequence ID" value="TWU46437.1"/>
    <property type="molecule type" value="Genomic_DNA"/>
</dbReference>
<sequence>MTFNQFSFGQAKQTVPNKAAVPVALTRDTIRREYLIVLRSVRWGNPSLESFPSPVRGLAV</sequence>
<proteinExistence type="predicted"/>
<comment type="caution">
    <text evidence="1">The sequence shown here is derived from an EMBL/GenBank/DDBJ whole genome shotgun (WGS) entry which is preliminary data.</text>
</comment>
<keyword evidence="2" id="KW-1185">Reference proteome</keyword>
<dbReference type="AlphaFoldDB" id="A0A5C6EEL8"/>